<dbReference type="GO" id="GO:0005739">
    <property type="term" value="C:mitochondrion"/>
    <property type="evidence" value="ECO:0007669"/>
    <property type="project" value="TreeGrafter"/>
</dbReference>
<reference evidence="1 2" key="1">
    <citation type="journal article" date="2018" name="Sci. Rep.">
        <title>Comparative genomics provides insights into the lifestyle and reveals functional heterogeneity of dark septate endophytic fungi.</title>
        <authorList>
            <person name="Knapp D.G."/>
            <person name="Nemeth J.B."/>
            <person name="Barry K."/>
            <person name="Hainaut M."/>
            <person name="Henrissat B."/>
            <person name="Johnson J."/>
            <person name="Kuo A."/>
            <person name="Lim J.H.P."/>
            <person name="Lipzen A."/>
            <person name="Nolan M."/>
            <person name="Ohm R.A."/>
            <person name="Tamas L."/>
            <person name="Grigoriev I.V."/>
            <person name="Spatafora J.W."/>
            <person name="Nagy L.G."/>
            <person name="Kovacs G.M."/>
        </authorList>
    </citation>
    <scope>NUCLEOTIDE SEQUENCE [LARGE SCALE GENOMIC DNA]</scope>
    <source>
        <strain evidence="1 2">DSE2036</strain>
    </source>
</reference>
<dbReference type="GO" id="GO:0006897">
    <property type="term" value="P:endocytosis"/>
    <property type="evidence" value="ECO:0007669"/>
    <property type="project" value="TreeGrafter"/>
</dbReference>
<dbReference type="GO" id="GO:0003924">
    <property type="term" value="F:GTPase activity"/>
    <property type="evidence" value="ECO:0007669"/>
    <property type="project" value="TreeGrafter"/>
</dbReference>
<dbReference type="Gene3D" id="3.40.50.300">
    <property type="entry name" value="P-loop containing nucleotide triphosphate hydrolases"/>
    <property type="match status" value="1"/>
</dbReference>
<dbReference type="AlphaFoldDB" id="A0A2V1D384"/>
<accession>A0A2V1D384</accession>
<dbReference type="GO" id="GO:0005874">
    <property type="term" value="C:microtubule"/>
    <property type="evidence" value="ECO:0007669"/>
    <property type="project" value="TreeGrafter"/>
</dbReference>
<organism evidence="1 2">
    <name type="scientific">Periconia macrospinosa</name>
    <dbReference type="NCBI Taxonomy" id="97972"/>
    <lineage>
        <taxon>Eukaryota</taxon>
        <taxon>Fungi</taxon>
        <taxon>Dikarya</taxon>
        <taxon>Ascomycota</taxon>
        <taxon>Pezizomycotina</taxon>
        <taxon>Dothideomycetes</taxon>
        <taxon>Pleosporomycetidae</taxon>
        <taxon>Pleosporales</taxon>
        <taxon>Massarineae</taxon>
        <taxon>Periconiaceae</taxon>
        <taxon>Periconia</taxon>
    </lineage>
</organism>
<dbReference type="Proteomes" id="UP000244855">
    <property type="component" value="Unassembled WGS sequence"/>
</dbReference>
<evidence type="ECO:0000313" key="2">
    <source>
        <dbReference type="Proteomes" id="UP000244855"/>
    </source>
</evidence>
<dbReference type="SUPFAM" id="SSF52540">
    <property type="entry name" value="P-loop containing nucleoside triphosphate hydrolases"/>
    <property type="match status" value="1"/>
</dbReference>
<dbReference type="InterPro" id="IPR022812">
    <property type="entry name" value="Dynamin"/>
</dbReference>
<dbReference type="PANTHER" id="PTHR11566">
    <property type="entry name" value="DYNAMIN"/>
    <property type="match status" value="1"/>
</dbReference>
<dbReference type="PRINTS" id="PR00195">
    <property type="entry name" value="DYNAMIN"/>
</dbReference>
<protein>
    <recommendedName>
        <fullName evidence="3">Dynamin-type G domain-containing protein</fullName>
    </recommendedName>
</protein>
<dbReference type="PANTHER" id="PTHR11566:SF215">
    <property type="entry name" value="DYNAMIN GTPASE"/>
    <property type="match status" value="1"/>
</dbReference>
<name>A0A2V1D384_9PLEO</name>
<dbReference type="GO" id="GO:0008017">
    <property type="term" value="F:microtubule binding"/>
    <property type="evidence" value="ECO:0007669"/>
    <property type="project" value="TreeGrafter"/>
</dbReference>
<dbReference type="GO" id="GO:0016559">
    <property type="term" value="P:peroxisome fission"/>
    <property type="evidence" value="ECO:0007669"/>
    <property type="project" value="TreeGrafter"/>
</dbReference>
<dbReference type="OrthoDB" id="3797314at2759"/>
<sequence length="88" mass="9780">MRKSIWSSEWCVASFRTTGQSFSVIPANVDIATQEILNTAKDVDPQGQRTLGVLTKTDLVDSGAEKDVLDLMHGKKHKLRLGYCMARN</sequence>
<keyword evidence="2" id="KW-1185">Reference proteome</keyword>
<dbReference type="EMBL" id="KZ805678">
    <property type="protein sequence ID" value="PVH92496.1"/>
    <property type="molecule type" value="Genomic_DNA"/>
</dbReference>
<dbReference type="InterPro" id="IPR027417">
    <property type="entry name" value="P-loop_NTPase"/>
</dbReference>
<dbReference type="STRING" id="97972.A0A2V1D384"/>
<dbReference type="GO" id="GO:0016020">
    <property type="term" value="C:membrane"/>
    <property type="evidence" value="ECO:0007669"/>
    <property type="project" value="TreeGrafter"/>
</dbReference>
<dbReference type="GO" id="GO:0000266">
    <property type="term" value="P:mitochondrial fission"/>
    <property type="evidence" value="ECO:0007669"/>
    <property type="project" value="TreeGrafter"/>
</dbReference>
<evidence type="ECO:0008006" key="3">
    <source>
        <dbReference type="Google" id="ProtNLM"/>
    </source>
</evidence>
<proteinExistence type="predicted"/>
<dbReference type="GO" id="GO:0048312">
    <property type="term" value="P:intracellular distribution of mitochondria"/>
    <property type="evidence" value="ECO:0007669"/>
    <property type="project" value="TreeGrafter"/>
</dbReference>
<evidence type="ECO:0000313" key="1">
    <source>
        <dbReference type="EMBL" id="PVH92496.1"/>
    </source>
</evidence>
<gene>
    <name evidence="1" type="ORF">DM02DRAFT_699546</name>
</gene>